<dbReference type="InterPro" id="IPR048332">
    <property type="entry name" value="GD_AH_C"/>
</dbReference>
<protein>
    <submittedName>
        <fullName evidence="5">Altronate dehydratase</fullName>
    </submittedName>
</protein>
<dbReference type="PROSITE" id="PS51257">
    <property type="entry name" value="PROKAR_LIPOPROTEIN"/>
    <property type="match status" value="1"/>
</dbReference>
<evidence type="ECO:0000259" key="4">
    <source>
        <dbReference type="Pfam" id="PF20629"/>
    </source>
</evidence>
<dbReference type="GO" id="GO:0016829">
    <property type="term" value="F:lyase activity"/>
    <property type="evidence" value="ECO:0007669"/>
    <property type="project" value="UniProtKB-KW"/>
</dbReference>
<evidence type="ECO:0000256" key="1">
    <source>
        <dbReference type="ARBA" id="ARBA00010986"/>
    </source>
</evidence>
<comment type="caution">
    <text evidence="5">The sequence shown here is derived from an EMBL/GenBank/DDBJ whole genome shotgun (WGS) entry which is preliminary data.</text>
</comment>
<dbReference type="Pfam" id="PF20629">
    <property type="entry name" value="GD_AH_C"/>
    <property type="match status" value="1"/>
</dbReference>
<evidence type="ECO:0000313" key="6">
    <source>
        <dbReference type="Proteomes" id="UP000285961"/>
    </source>
</evidence>
<feature type="domain" description="D-galactarate/Altronate dehydratase C-terminal" evidence="4">
    <location>
        <begin position="140"/>
        <end position="380"/>
    </location>
</feature>
<evidence type="ECO:0000313" key="5">
    <source>
        <dbReference type="EMBL" id="RJP66992.1"/>
    </source>
</evidence>
<evidence type="ECO:0000256" key="2">
    <source>
        <dbReference type="ARBA" id="ARBA00023239"/>
    </source>
</evidence>
<sequence length="383" mass="39849">MEFLGYKREGGKFGVRNHVLVLSSVSCANGVVDAIGRALPEVVAVTHGYGCGYGPEDLGVSLRTLSGLIDNPNVGAVLVIGLGCETLKADFLTQVVEGKPAESLVIQESGGSAATTAKGIDIASRFQKELAKQNRVLAPVSELTVGLECGGSDAFSGITANPAVGAAADRIVREGGTVILSETTEMIGTAHILKRRCATPEVGEQIERLVNNHERHVRASLGDLAGMVIAPGNIDGGLSSITEKSLGCIMKGGTTPINEMLEYAGRPSKRGLVIMDTPGYDIDSMAGMAAAGAQLILFTTGRGSTAGFPAIPVIKVASNSRTYKNMPGDMDVNAGAILDEGKTLDEVGREIFELSLAVANGARTCAELNRSVPFNYLKQGPTF</sequence>
<organism evidence="5 6">
    <name type="scientific">Candidatus Abyssobacteria bacterium SURF_17</name>
    <dbReference type="NCBI Taxonomy" id="2093361"/>
    <lineage>
        <taxon>Bacteria</taxon>
        <taxon>Pseudomonadati</taxon>
        <taxon>Candidatus Hydrogenedentota</taxon>
        <taxon>Candidatus Abyssobacteria</taxon>
    </lineage>
</organism>
<accession>A0A419ET62</accession>
<dbReference type="Proteomes" id="UP000285961">
    <property type="component" value="Unassembled WGS sequence"/>
</dbReference>
<dbReference type="InterPro" id="IPR007392">
    <property type="entry name" value="GD_AH_second"/>
</dbReference>
<gene>
    <name evidence="5" type="ORF">C4532_15350</name>
</gene>
<dbReference type="EMBL" id="QZKI01000110">
    <property type="protein sequence ID" value="RJP66992.1"/>
    <property type="molecule type" value="Genomic_DNA"/>
</dbReference>
<dbReference type="InterPro" id="IPR052172">
    <property type="entry name" value="UxaA_altronate/galactarate_dh"/>
</dbReference>
<dbReference type="GO" id="GO:0019698">
    <property type="term" value="P:D-galacturonate catabolic process"/>
    <property type="evidence" value="ECO:0007669"/>
    <property type="project" value="TreeGrafter"/>
</dbReference>
<keyword evidence="2" id="KW-0456">Lyase</keyword>
<comment type="similarity">
    <text evidence="1">Belongs to the UxaA family.</text>
</comment>
<dbReference type="PANTHER" id="PTHR30536:SF5">
    <property type="entry name" value="ALTRONATE DEHYDRATASE"/>
    <property type="match status" value="1"/>
</dbReference>
<feature type="domain" description="D-galactarate/Altronate dehydratase second" evidence="3">
    <location>
        <begin position="5"/>
        <end position="129"/>
    </location>
</feature>
<dbReference type="AlphaFoldDB" id="A0A419ET62"/>
<dbReference type="PANTHER" id="PTHR30536">
    <property type="entry name" value="ALTRONATE/GALACTARATE DEHYDRATASE"/>
    <property type="match status" value="1"/>
</dbReference>
<dbReference type="Pfam" id="PF04295">
    <property type="entry name" value="GD_AH_second"/>
    <property type="match status" value="1"/>
</dbReference>
<name>A0A419ET62_9BACT</name>
<reference evidence="5 6" key="1">
    <citation type="journal article" date="2017" name="ISME J.">
        <title>Energy and carbon metabolisms in a deep terrestrial subsurface fluid microbial community.</title>
        <authorList>
            <person name="Momper L."/>
            <person name="Jungbluth S.P."/>
            <person name="Lee M.D."/>
            <person name="Amend J.P."/>
        </authorList>
    </citation>
    <scope>NUCLEOTIDE SEQUENCE [LARGE SCALE GENOMIC DNA]</scope>
    <source>
        <strain evidence="5">SURF_17</strain>
    </source>
</reference>
<proteinExistence type="inferred from homology"/>
<evidence type="ECO:0000259" key="3">
    <source>
        <dbReference type="Pfam" id="PF04295"/>
    </source>
</evidence>